<accession>A0A563W1E4</accession>
<keyword evidence="1" id="KW-0472">Membrane</keyword>
<evidence type="ECO:0000313" key="3">
    <source>
        <dbReference type="Proteomes" id="UP000320055"/>
    </source>
</evidence>
<reference evidence="2 3" key="1">
    <citation type="submission" date="2019-01" db="EMBL/GenBank/DDBJ databases">
        <authorList>
            <person name="Brito A."/>
        </authorList>
    </citation>
    <scope>NUCLEOTIDE SEQUENCE [LARGE SCALE GENOMIC DNA]</scope>
    <source>
        <strain evidence="2">1</strain>
    </source>
</reference>
<sequence length="122" mass="13377">MNVILIINIIKIWISVTVICSLIIGTILAISSYTFIENKQKVFSLFIKVISKSFLGGLQGSLVGLVLGWIIYLVIPLDYSSPIGSSAGKSLGFLITFIISWTIGMFADGIKAGINLLKKYYR</sequence>
<feature type="transmembrane region" description="Helical" evidence="1">
    <location>
        <begin position="95"/>
        <end position="117"/>
    </location>
</feature>
<proteinExistence type="predicted"/>
<keyword evidence="1" id="KW-0812">Transmembrane</keyword>
<gene>
    <name evidence="2" type="ORF">H1P_610006</name>
</gene>
<dbReference type="Proteomes" id="UP000320055">
    <property type="component" value="Unassembled WGS sequence"/>
</dbReference>
<protein>
    <submittedName>
        <fullName evidence="2">Uncharacterized protein</fullName>
    </submittedName>
</protein>
<feature type="transmembrane region" description="Helical" evidence="1">
    <location>
        <begin position="54"/>
        <end position="75"/>
    </location>
</feature>
<dbReference type="AlphaFoldDB" id="A0A563W1E4"/>
<evidence type="ECO:0000313" key="2">
    <source>
        <dbReference type="EMBL" id="VEP17455.1"/>
    </source>
</evidence>
<evidence type="ECO:0000256" key="1">
    <source>
        <dbReference type="SAM" id="Phobius"/>
    </source>
</evidence>
<keyword evidence="1" id="KW-1133">Transmembrane helix</keyword>
<keyword evidence="3" id="KW-1185">Reference proteome</keyword>
<dbReference type="EMBL" id="CAACVJ010000568">
    <property type="protein sequence ID" value="VEP17455.1"/>
    <property type="molecule type" value="Genomic_DNA"/>
</dbReference>
<name>A0A563W1E4_9CYAN</name>
<feature type="transmembrane region" description="Helical" evidence="1">
    <location>
        <begin position="12"/>
        <end position="33"/>
    </location>
</feature>
<dbReference type="RefSeq" id="WP_144867085.1">
    <property type="nucleotide sequence ID" value="NZ_LR213820.1"/>
</dbReference>
<organism evidence="2 3">
    <name type="scientific">Hyella patelloides LEGE 07179</name>
    <dbReference type="NCBI Taxonomy" id="945734"/>
    <lineage>
        <taxon>Bacteria</taxon>
        <taxon>Bacillati</taxon>
        <taxon>Cyanobacteriota</taxon>
        <taxon>Cyanophyceae</taxon>
        <taxon>Pleurocapsales</taxon>
        <taxon>Hyellaceae</taxon>
        <taxon>Hyella</taxon>
    </lineage>
</organism>